<dbReference type="InterPro" id="IPR012941">
    <property type="entry name" value="Phe_hydrox_C_dim_dom"/>
</dbReference>
<dbReference type="STRING" id="1448308.A0A2T2NFK3"/>
<dbReference type="CDD" id="cd02979">
    <property type="entry name" value="PHOX_C"/>
    <property type="match status" value="1"/>
</dbReference>
<feature type="region of interest" description="Disordered" evidence="5">
    <location>
        <begin position="170"/>
        <end position="201"/>
    </location>
</feature>
<dbReference type="AlphaFoldDB" id="A0A2T2NFK3"/>
<dbReference type="Gene3D" id="3.30.9.10">
    <property type="entry name" value="D-Amino Acid Oxidase, subunit A, domain 2"/>
    <property type="match status" value="1"/>
</dbReference>
<evidence type="ECO:0000256" key="2">
    <source>
        <dbReference type="ARBA" id="ARBA00022630"/>
    </source>
</evidence>
<dbReference type="Pfam" id="PF01494">
    <property type="entry name" value="FAD_binding_3"/>
    <property type="match status" value="1"/>
</dbReference>
<dbReference type="PRINTS" id="PR00420">
    <property type="entry name" value="RNGMNOXGNASE"/>
</dbReference>
<evidence type="ECO:0000256" key="5">
    <source>
        <dbReference type="SAM" id="MobiDB-lite"/>
    </source>
</evidence>
<dbReference type="Gene3D" id="3.40.30.20">
    <property type="match status" value="1"/>
</dbReference>
<dbReference type="InterPro" id="IPR050641">
    <property type="entry name" value="RIFMO-like"/>
</dbReference>
<feature type="domain" description="Phenol hydroxylase-like C-terminal dimerisation" evidence="7">
    <location>
        <begin position="433"/>
        <end position="624"/>
    </location>
</feature>
<dbReference type="Pfam" id="PF07976">
    <property type="entry name" value="Phe_hydrox_dim"/>
    <property type="match status" value="1"/>
</dbReference>
<evidence type="ECO:0000256" key="3">
    <source>
        <dbReference type="ARBA" id="ARBA00022827"/>
    </source>
</evidence>
<evidence type="ECO:0000256" key="4">
    <source>
        <dbReference type="ARBA" id="ARBA00023002"/>
    </source>
</evidence>
<keyword evidence="3" id="KW-0274">FAD</keyword>
<dbReference type="EMBL" id="KZ678139">
    <property type="protein sequence ID" value="PSN64160.1"/>
    <property type="molecule type" value="Genomic_DNA"/>
</dbReference>
<dbReference type="SUPFAM" id="SSF51905">
    <property type="entry name" value="FAD/NAD(P)-binding domain"/>
    <property type="match status" value="1"/>
</dbReference>
<name>A0A2T2NFK3_CORCC</name>
<evidence type="ECO:0000259" key="6">
    <source>
        <dbReference type="Pfam" id="PF01494"/>
    </source>
</evidence>
<dbReference type="PANTHER" id="PTHR43004:SF15">
    <property type="entry name" value="MONOOXYGENASE, PUTATIVE (AFU_ORTHOLOGUE AFUA_6G03030)-RELATED"/>
    <property type="match status" value="1"/>
</dbReference>
<evidence type="ECO:0000313" key="8">
    <source>
        <dbReference type="EMBL" id="PSN64160.1"/>
    </source>
</evidence>
<dbReference type="Gene3D" id="3.50.50.60">
    <property type="entry name" value="FAD/NAD(P)-binding domain"/>
    <property type="match status" value="1"/>
</dbReference>
<comment type="similarity">
    <text evidence="1">Belongs to the PheA/TfdB FAD monooxygenase family.</text>
</comment>
<dbReference type="Proteomes" id="UP000240883">
    <property type="component" value="Unassembled WGS sequence"/>
</dbReference>
<dbReference type="SUPFAM" id="SSF54373">
    <property type="entry name" value="FAD-linked reductases, C-terminal domain"/>
    <property type="match status" value="1"/>
</dbReference>
<keyword evidence="4" id="KW-0560">Oxidoreductase</keyword>
<dbReference type="GO" id="GO:0016709">
    <property type="term" value="F:oxidoreductase activity, acting on paired donors, with incorporation or reduction of molecular oxygen, NAD(P)H as one donor, and incorporation of one atom of oxygen"/>
    <property type="evidence" value="ECO:0007669"/>
    <property type="project" value="UniProtKB-ARBA"/>
</dbReference>
<dbReference type="InterPro" id="IPR038220">
    <property type="entry name" value="PHOX_C_sf"/>
</dbReference>
<accession>A0A2T2NFK3</accession>
<evidence type="ECO:0000259" key="7">
    <source>
        <dbReference type="Pfam" id="PF07976"/>
    </source>
</evidence>
<evidence type="ECO:0000313" key="9">
    <source>
        <dbReference type="Proteomes" id="UP000240883"/>
    </source>
</evidence>
<sequence>MVSATDSTTDVLIIGAGPSGLTAALWMARLGVNARVIDAQPTKWFRGKADSLQIRSMEILASFGIVDPILETGAPMFETNYWGDDGKGGIKRMMRAPEWYPELGRFYQTNVVQGDLERTLMDGMKRFNNLEVERGVQATEIKLDDSSADDPEAYPITVTVKHLTEAEMAEATDDHKGSIPKPGDFNWDPRDEPYRIRRPSGKEGTTEIIRAKYLIGTDGPRSIVRKSIGANSATAPREPGGVALDFVAETNFPDILTRSIVVRDGRFFMILPREKGLIRIGFTVDELKDRDSLKLEEMLATIQKGFYPYEVKLKKVDWFGVFKSFQRMATKLSEKERIFLAGDALHTHSPKAGIGMNFSLQDTYDLGWKIAHVVKGLAKRKILQSYAEERGLICRQLVEFDRNFSPTMVNNGALKTSHDAFVKSLPFVSCTGIEYEDGTLVAKSISKQHLAPKALVGRRLLTKWVRGHISGMPVDLERRLTSDGRYKLLVFAGDVADANSLERVRKLSQVLEQPTSFLQRTARNGFQREDFFDILTIHTSSRDGIEVSDLPQFLVQIVSKGLRVDQVFIDNPESNGFMRSDAYEGYGIDRLSGCIILLRPDRHIMYIGELEDGNKVEELMSGILAE</sequence>
<dbReference type="InterPro" id="IPR036249">
    <property type="entry name" value="Thioredoxin-like_sf"/>
</dbReference>
<reference evidence="8 9" key="1">
    <citation type="journal article" date="2018" name="Front. Microbiol.">
        <title>Genome-Wide Analysis of Corynespora cassiicola Leaf Fall Disease Putative Effectors.</title>
        <authorList>
            <person name="Lopez D."/>
            <person name="Ribeiro S."/>
            <person name="Label P."/>
            <person name="Fumanal B."/>
            <person name="Venisse J.S."/>
            <person name="Kohler A."/>
            <person name="de Oliveira R.R."/>
            <person name="Labutti K."/>
            <person name="Lipzen A."/>
            <person name="Lail K."/>
            <person name="Bauer D."/>
            <person name="Ohm R.A."/>
            <person name="Barry K.W."/>
            <person name="Spatafora J."/>
            <person name="Grigoriev I.V."/>
            <person name="Martin F.M."/>
            <person name="Pujade-Renaud V."/>
        </authorList>
    </citation>
    <scope>NUCLEOTIDE SEQUENCE [LARGE SCALE GENOMIC DNA]</scope>
    <source>
        <strain evidence="8 9">Philippines</strain>
    </source>
</reference>
<keyword evidence="9" id="KW-1185">Reference proteome</keyword>
<evidence type="ECO:0000256" key="1">
    <source>
        <dbReference type="ARBA" id="ARBA00007801"/>
    </source>
</evidence>
<dbReference type="OrthoDB" id="1716816at2759"/>
<dbReference type="InterPro" id="IPR002938">
    <property type="entry name" value="FAD-bd"/>
</dbReference>
<proteinExistence type="inferred from homology"/>
<keyword evidence="2" id="KW-0285">Flavoprotein</keyword>
<protein>
    <submittedName>
        <fullName evidence="8">Putative phenol 2-monooxygenase</fullName>
    </submittedName>
</protein>
<gene>
    <name evidence="8" type="ORF">BS50DRAFT_612311</name>
</gene>
<dbReference type="InterPro" id="IPR036188">
    <property type="entry name" value="FAD/NAD-bd_sf"/>
</dbReference>
<dbReference type="GO" id="GO:0071949">
    <property type="term" value="F:FAD binding"/>
    <property type="evidence" value="ECO:0007669"/>
    <property type="project" value="InterPro"/>
</dbReference>
<feature type="domain" description="FAD-binding" evidence="6">
    <location>
        <begin position="9"/>
        <end position="400"/>
    </location>
</feature>
<keyword evidence="8" id="KW-0503">Monooxygenase</keyword>
<dbReference type="PANTHER" id="PTHR43004">
    <property type="entry name" value="TRK SYSTEM POTASSIUM UPTAKE PROTEIN"/>
    <property type="match status" value="1"/>
</dbReference>
<dbReference type="SUPFAM" id="SSF52833">
    <property type="entry name" value="Thioredoxin-like"/>
    <property type="match status" value="1"/>
</dbReference>
<organism evidence="8 9">
    <name type="scientific">Corynespora cassiicola Philippines</name>
    <dbReference type="NCBI Taxonomy" id="1448308"/>
    <lineage>
        <taxon>Eukaryota</taxon>
        <taxon>Fungi</taxon>
        <taxon>Dikarya</taxon>
        <taxon>Ascomycota</taxon>
        <taxon>Pezizomycotina</taxon>
        <taxon>Dothideomycetes</taxon>
        <taxon>Pleosporomycetidae</taxon>
        <taxon>Pleosporales</taxon>
        <taxon>Corynesporascaceae</taxon>
        <taxon>Corynespora</taxon>
    </lineage>
</organism>
<feature type="compositionally biased region" description="Basic and acidic residues" evidence="5">
    <location>
        <begin position="187"/>
        <end position="201"/>
    </location>
</feature>